<dbReference type="EMBL" id="JAEHOE010000056">
    <property type="protein sequence ID" value="KAG2491115.1"/>
    <property type="molecule type" value="Genomic_DNA"/>
</dbReference>
<keyword evidence="3" id="KW-0472">Membrane</keyword>
<sequence>MTQPFTYSSHSAQETGEIADPASQPLATRRGAAPLPAGLPRLPPPADEPAWAQQQPQPEQEALLYAAVESPSAAAVAVVEAAADGAHGLLAWPSAAGSAARGAVRWLRRHPVQLAVAAGVAGAVGAVAYLAVTNARLRGEAAGLLAALQARGEGGGGGGGGGSGGTPEAAQAAAVEAARWEAARLGAQVAALEAEVSVLQSQAEGLQADRAWLGAKVEALARLGSRLATGLQKWSGLASTLTAASFGVGGGDLNKSLWAAEAFLHEAEQLAPPARKP</sequence>
<keyword evidence="5" id="KW-1185">Reference proteome</keyword>
<keyword evidence="1" id="KW-0175">Coiled coil</keyword>
<comment type="caution">
    <text evidence="4">The sequence shown here is derived from an EMBL/GenBank/DDBJ whole genome shotgun (WGS) entry which is preliminary data.</text>
</comment>
<dbReference type="AlphaFoldDB" id="A0A835XWG7"/>
<proteinExistence type="predicted"/>
<protein>
    <submittedName>
        <fullName evidence="4">Uncharacterized protein</fullName>
    </submittedName>
</protein>
<feature type="transmembrane region" description="Helical" evidence="3">
    <location>
        <begin position="114"/>
        <end position="132"/>
    </location>
</feature>
<keyword evidence="3" id="KW-0812">Transmembrane</keyword>
<feature type="compositionally biased region" description="Low complexity" evidence="2">
    <location>
        <begin position="48"/>
        <end position="57"/>
    </location>
</feature>
<keyword evidence="3" id="KW-1133">Transmembrane helix</keyword>
<feature type="region of interest" description="Disordered" evidence="2">
    <location>
        <begin position="1"/>
        <end position="57"/>
    </location>
</feature>
<evidence type="ECO:0000256" key="1">
    <source>
        <dbReference type="SAM" id="Coils"/>
    </source>
</evidence>
<feature type="coiled-coil region" evidence="1">
    <location>
        <begin position="175"/>
        <end position="209"/>
    </location>
</feature>
<evidence type="ECO:0000313" key="5">
    <source>
        <dbReference type="Proteomes" id="UP000612055"/>
    </source>
</evidence>
<evidence type="ECO:0000313" key="4">
    <source>
        <dbReference type="EMBL" id="KAG2491115.1"/>
    </source>
</evidence>
<organism evidence="4 5">
    <name type="scientific">Edaphochlamys debaryana</name>
    <dbReference type="NCBI Taxonomy" id="47281"/>
    <lineage>
        <taxon>Eukaryota</taxon>
        <taxon>Viridiplantae</taxon>
        <taxon>Chlorophyta</taxon>
        <taxon>core chlorophytes</taxon>
        <taxon>Chlorophyceae</taxon>
        <taxon>CS clade</taxon>
        <taxon>Chlamydomonadales</taxon>
        <taxon>Chlamydomonadales incertae sedis</taxon>
        <taxon>Edaphochlamys</taxon>
    </lineage>
</organism>
<evidence type="ECO:0000256" key="2">
    <source>
        <dbReference type="SAM" id="MobiDB-lite"/>
    </source>
</evidence>
<dbReference type="Proteomes" id="UP000612055">
    <property type="component" value="Unassembled WGS sequence"/>
</dbReference>
<reference evidence="4" key="1">
    <citation type="journal article" date="2020" name="bioRxiv">
        <title>Comparative genomics of Chlamydomonas.</title>
        <authorList>
            <person name="Craig R.J."/>
            <person name="Hasan A.R."/>
            <person name="Ness R.W."/>
            <person name="Keightley P.D."/>
        </authorList>
    </citation>
    <scope>NUCLEOTIDE SEQUENCE</scope>
    <source>
        <strain evidence="4">CCAP 11/70</strain>
    </source>
</reference>
<gene>
    <name evidence="4" type="ORF">HYH03_010559</name>
</gene>
<feature type="compositionally biased region" description="Polar residues" evidence="2">
    <location>
        <begin position="1"/>
        <end position="14"/>
    </location>
</feature>
<accession>A0A835XWG7</accession>
<feature type="compositionally biased region" description="Low complexity" evidence="2">
    <location>
        <begin position="29"/>
        <end position="40"/>
    </location>
</feature>
<name>A0A835XWG7_9CHLO</name>
<evidence type="ECO:0000256" key="3">
    <source>
        <dbReference type="SAM" id="Phobius"/>
    </source>
</evidence>